<protein>
    <submittedName>
        <fullName evidence="4">2-polyprenyl-6-methoxyphenol hydroxylase-like FAD-dependent oxidoreductase</fullName>
    </submittedName>
</protein>
<name>A0A7X5U2A8_9MYCO</name>
<dbReference type="GO" id="GO:0006744">
    <property type="term" value="P:ubiquinone biosynthetic process"/>
    <property type="evidence" value="ECO:0007669"/>
    <property type="project" value="TreeGrafter"/>
</dbReference>
<dbReference type="Gene3D" id="3.40.30.120">
    <property type="match status" value="1"/>
</dbReference>
<keyword evidence="5" id="KW-1185">Reference proteome</keyword>
<reference evidence="4 5" key="1">
    <citation type="submission" date="2020-03" db="EMBL/GenBank/DDBJ databases">
        <title>Sequencing the genomes of 1000 actinobacteria strains.</title>
        <authorList>
            <person name="Klenk H.-P."/>
        </authorList>
    </citation>
    <scope>NUCLEOTIDE SEQUENCE [LARGE SCALE GENOMIC DNA]</scope>
    <source>
        <strain evidence="4 5">DSM 44556</strain>
    </source>
</reference>
<evidence type="ECO:0000259" key="3">
    <source>
        <dbReference type="Pfam" id="PF01494"/>
    </source>
</evidence>
<dbReference type="EMBL" id="JAANOW010000002">
    <property type="protein sequence ID" value="NIH97104.1"/>
    <property type="molecule type" value="Genomic_DNA"/>
</dbReference>
<dbReference type="Proteomes" id="UP000547444">
    <property type="component" value="Unassembled WGS sequence"/>
</dbReference>
<dbReference type="InterPro" id="IPR050641">
    <property type="entry name" value="RIFMO-like"/>
</dbReference>
<dbReference type="PRINTS" id="PR00420">
    <property type="entry name" value="RNGMNOXGNASE"/>
</dbReference>
<evidence type="ECO:0000313" key="4">
    <source>
        <dbReference type="EMBL" id="NIH97104.1"/>
    </source>
</evidence>
<dbReference type="RefSeq" id="WP_167161864.1">
    <property type="nucleotide sequence ID" value="NZ_JAANOW010000002.1"/>
</dbReference>
<dbReference type="InterPro" id="IPR036188">
    <property type="entry name" value="FAD/NAD-bd_sf"/>
</dbReference>
<comment type="caution">
    <text evidence="4">The sequence shown here is derived from an EMBL/GenBank/DDBJ whole genome shotgun (WGS) entry which is preliminary data.</text>
</comment>
<dbReference type="Pfam" id="PF01494">
    <property type="entry name" value="FAD_binding_3"/>
    <property type="match status" value="1"/>
</dbReference>
<dbReference type="GO" id="GO:0071949">
    <property type="term" value="F:FAD binding"/>
    <property type="evidence" value="ECO:0007669"/>
    <property type="project" value="InterPro"/>
</dbReference>
<accession>A0A7X5U2A8</accession>
<dbReference type="PANTHER" id="PTHR43004">
    <property type="entry name" value="TRK SYSTEM POTASSIUM UPTAKE PROTEIN"/>
    <property type="match status" value="1"/>
</dbReference>
<sequence>MPAQWDVVIVGAGPVGATMALLLADHGIPTLVVDRRTRPQTHPAAHVLSTRSLEIWRQLGLEREIRRLSAPIHELRTISYCTTLAGPALGEVPVLDLSAEDVAAVESISPTRAVHLPQNFLEDLMWDRLRDHALVDFRPGWTHVGQCDSATDIFVSLTHADGAHTVATRYLIGADGAGSSVRRELGIGMAGPVLQHMVSVHFAANLERFYRNRRGPVLWTHTPKGLGTFIIHRPPDELVFQIPYFPPIESPDEFTPEVCARHIGNAIGDRSVDIAVKSIQSWAMTAQIADSYQSGATFLVGDAAHRFPPTGGRGLNTGVADAHNLAWKLAWVLSGRADDDLVDTYAIERRPLGRAATDDSVRNFDGLLDVLSALGLPRRPVRALPAALGRVPRWLPPLLVRRIVGLAMALGYQRLRLAAAPGPLGRRVRRRTAAAIALQGPHYRSWGADLGGAYRSGALVPTDSPIPQVEPEFYTPHLHVGGRLPHAWIDDGHRRRSTLDLIRPDCPTVFTTADAAGAWQAVAPPAVAVVGIADSAIWNGLWQLDASDALLLRPDHHVAARLHLDDLAGLHGALMSMRVRSSASADPTRK</sequence>
<keyword evidence="1" id="KW-0285">Flavoprotein</keyword>
<feature type="domain" description="FAD-binding" evidence="3">
    <location>
        <begin position="6"/>
        <end position="359"/>
    </location>
</feature>
<evidence type="ECO:0000256" key="2">
    <source>
        <dbReference type="ARBA" id="ARBA00022827"/>
    </source>
</evidence>
<dbReference type="Pfam" id="PF21274">
    <property type="entry name" value="Rng_hyd_C"/>
    <property type="match status" value="1"/>
</dbReference>
<dbReference type="SUPFAM" id="SSF51905">
    <property type="entry name" value="FAD/NAD(P)-binding domain"/>
    <property type="match status" value="1"/>
</dbReference>
<dbReference type="AlphaFoldDB" id="A0A7X5U2A8"/>
<evidence type="ECO:0000313" key="5">
    <source>
        <dbReference type="Proteomes" id="UP000547444"/>
    </source>
</evidence>
<dbReference type="PANTHER" id="PTHR43004:SF6">
    <property type="entry name" value="FAD_NAD(P)-BINDING OXIDOREDUCTASE FAMILY PROTEIN"/>
    <property type="match status" value="1"/>
</dbReference>
<proteinExistence type="predicted"/>
<dbReference type="InterPro" id="IPR002938">
    <property type="entry name" value="FAD-bd"/>
</dbReference>
<dbReference type="Gene3D" id="3.30.9.10">
    <property type="entry name" value="D-Amino Acid Oxidase, subunit A, domain 2"/>
    <property type="match status" value="1"/>
</dbReference>
<organism evidence="4 5">
    <name type="scientific">Mycolicibacterium fluoranthenivorans</name>
    <dbReference type="NCBI Taxonomy" id="258505"/>
    <lineage>
        <taxon>Bacteria</taxon>
        <taxon>Bacillati</taxon>
        <taxon>Actinomycetota</taxon>
        <taxon>Actinomycetes</taxon>
        <taxon>Mycobacteriales</taxon>
        <taxon>Mycobacteriaceae</taxon>
        <taxon>Mycolicibacterium</taxon>
    </lineage>
</organism>
<keyword evidence="2" id="KW-0274">FAD</keyword>
<evidence type="ECO:0000256" key="1">
    <source>
        <dbReference type="ARBA" id="ARBA00022630"/>
    </source>
</evidence>
<dbReference type="Gene3D" id="3.50.50.60">
    <property type="entry name" value="FAD/NAD(P)-binding domain"/>
    <property type="match status" value="1"/>
</dbReference>
<gene>
    <name evidence="4" type="ORF">FHU31_004094</name>
</gene>
<dbReference type="GO" id="GO:0016709">
    <property type="term" value="F:oxidoreductase activity, acting on paired donors, with incorporation or reduction of molecular oxygen, NAD(P)H as one donor, and incorporation of one atom of oxygen"/>
    <property type="evidence" value="ECO:0007669"/>
    <property type="project" value="UniProtKB-ARBA"/>
</dbReference>